<dbReference type="Gene3D" id="3.40.50.300">
    <property type="entry name" value="P-loop containing nucleotide triphosphate hydrolases"/>
    <property type="match status" value="1"/>
</dbReference>
<evidence type="ECO:0000256" key="2">
    <source>
        <dbReference type="ARBA" id="ARBA00022741"/>
    </source>
</evidence>
<dbReference type="InterPro" id="IPR002744">
    <property type="entry name" value="MIP18-like"/>
</dbReference>
<evidence type="ECO:0000259" key="7">
    <source>
        <dbReference type="Pfam" id="PF01883"/>
    </source>
</evidence>
<dbReference type="InterPro" id="IPR033756">
    <property type="entry name" value="YlxH/NBP35"/>
</dbReference>
<dbReference type="InterPro" id="IPR034904">
    <property type="entry name" value="FSCA_dom_sf"/>
</dbReference>
<dbReference type="SUPFAM" id="SSF117916">
    <property type="entry name" value="Fe-S cluster assembly (FSCA) domain-like"/>
    <property type="match status" value="1"/>
</dbReference>
<evidence type="ECO:0000313" key="10">
    <source>
        <dbReference type="EMBL" id="CAB4761211.1"/>
    </source>
</evidence>
<dbReference type="GO" id="GO:0016226">
    <property type="term" value="P:iron-sulfur cluster assembly"/>
    <property type="evidence" value="ECO:0007669"/>
    <property type="project" value="InterPro"/>
</dbReference>
<organism evidence="8">
    <name type="scientific">freshwater metagenome</name>
    <dbReference type="NCBI Taxonomy" id="449393"/>
    <lineage>
        <taxon>unclassified sequences</taxon>
        <taxon>metagenomes</taxon>
        <taxon>ecological metagenomes</taxon>
    </lineage>
</organism>
<dbReference type="GO" id="GO:0046872">
    <property type="term" value="F:metal ion binding"/>
    <property type="evidence" value="ECO:0007669"/>
    <property type="project" value="UniProtKB-KW"/>
</dbReference>
<evidence type="ECO:0000313" key="9">
    <source>
        <dbReference type="EMBL" id="CAB4704547.1"/>
    </source>
</evidence>
<dbReference type="EMBL" id="CAEZYG010000015">
    <property type="protein sequence ID" value="CAB4704547.1"/>
    <property type="molecule type" value="Genomic_DNA"/>
</dbReference>
<dbReference type="InterPro" id="IPR019591">
    <property type="entry name" value="Mrp/NBP35_ATP-bd"/>
</dbReference>
<keyword evidence="2" id="KW-0547">Nucleotide-binding</keyword>
<dbReference type="EMBL" id="CAEZWB010000016">
    <property type="protein sequence ID" value="CAB4641407.1"/>
    <property type="molecule type" value="Genomic_DNA"/>
</dbReference>
<dbReference type="Pfam" id="PF01883">
    <property type="entry name" value="FeS_assembly_P"/>
    <property type="match status" value="1"/>
</dbReference>
<dbReference type="PANTHER" id="PTHR42961">
    <property type="entry name" value="IRON-SULFUR PROTEIN NUBPL"/>
    <property type="match status" value="1"/>
</dbReference>
<dbReference type="HAMAP" id="MF_02040">
    <property type="entry name" value="Mrp_NBP35"/>
    <property type="match status" value="1"/>
</dbReference>
<dbReference type="SUPFAM" id="SSF52540">
    <property type="entry name" value="P-loop containing nucleoside triphosphate hydrolases"/>
    <property type="match status" value="1"/>
</dbReference>
<dbReference type="CDD" id="cd02037">
    <property type="entry name" value="Mrp_NBP35"/>
    <property type="match status" value="1"/>
</dbReference>
<evidence type="ECO:0000313" key="11">
    <source>
        <dbReference type="EMBL" id="CAB4981292.1"/>
    </source>
</evidence>
<dbReference type="GO" id="GO:0140663">
    <property type="term" value="F:ATP-dependent FeS chaperone activity"/>
    <property type="evidence" value="ECO:0007669"/>
    <property type="project" value="InterPro"/>
</dbReference>
<dbReference type="Pfam" id="PF10609">
    <property type="entry name" value="ParA"/>
    <property type="match status" value="1"/>
</dbReference>
<keyword evidence="3" id="KW-0067">ATP-binding</keyword>
<feature type="region of interest" description="Disordered" evidence="6">
    <location>
        <begin position="107"/>
        <end position="131"/>
    </location>
</feature>
<dbReference type="GO" id="GO:0051539">
    <property type="term" value="F:4 iron, 4 sulfur cluster binding"/>
    <property type="evidence" value="ECO:0007669"/>
    <property type="project" value="TreeGrafter"/>
</dbReference>
<evidence type="ECO:0000256" key="6">
    <source>
        <dbReference type="SAM" id="MobiDB-lite"/>
    </source>
</evidence>
<reference evidence="8" key="1">
    <citation type="submission" date="2020-05" db="EMBL/GenBank/DDBJ databases">
        <authorList>
            <person name="Chiriac C."/>
            <person name="Salcher M."/>
            <person name="Ghai R."/>
            <person name="Kavagutti S V."/>
        </authorList>
    </citation>
    <scope>NUCLEOTIDE SEQUENCE</scope>
</reference>
<dbReference type="Gene3D" id="3.30.300.130">
    <property type="entry name" value="Fe-S cluster assembly (FSCA)"/>
    <property type="match status" value="1"/>
</dbReference>
<evidence type="ECO:0000256" key="5">
    <source>
        <dbReference type="ARBA" id="ARBA00023014"/>
    </source>
</evidence>
<dbReference type="AlphaFoldDB" id="A0A6J6JVP7"/>
<sequence length="392" mass="41667">MAIVEIIGAPMSSPSTDQLIDALRPVQDPELHRSIVDLGMVRDVVIDKKGVVGLTVVLTIAGCPLRAEIQNRVNSALRALDGVTDVALNFGVMNDDERAAVRQMLNGDPASTAGSQPAQGHASGRTISFAQPGSKTRPILIASGKGGVGKSSVTTNLAVALAAQGYKVGIVDADIYGYSIPRMLGTDRDPVVIDNMLLPPEAWGVRCISIGYFVPEGQAVVWRGPMLHKALEQFLTDVYWDEPDFLLIDMPPGTGDIALSLSQYLPRAEVLVVTTPQLAAQKVAQLSAAMATKVNLPVRGIIENMSWFTGDDGVRYELFGSGGGQNLADELNLPLLAQIPLMSALREGGDDGRPIAAVAPDSEIGKIFHSLAKKIAEEMKPKKIFSAALKVN</sequence>
<dbReference type="EMBL" id="CAEZZM010000043">
    <property type="protein sequence ID" value="CAB4761211.1"/>
    <property type="molecule type" value="Genomic_DNA"/>
</dbReference>
<accession>A0A6J6JVP7</accession>
<evidence type="ECO:0000256" key="4">
    <source>
        <dbReference type="ARBA" id="ARBA00023004"/>
    </source>
</evidence>
<dbReference type="GO" id="GO:0005524">
    <property type="term" value="F:ATP binding"/>
    <property type="evidence" value="ECO:0007669"/>
    <property type="project" value="UniProtKB-KW"/>
</dbReference>
<evidence type="ECO:0000256" key="1">
    <source>
        <dbReference type="ARBA" id="ARBA00022723"/>
    </source>
</evidence>
<dbReference type="PANTHER" id="PTHR42961:SF2">
    <property type="entry name" value="IRON-SULFUR PROTEIN NUBPL"/>
    <property type="match status" value="1"/>
</dbReference>
<dbReference type="FunFam" id="3.40.50.300:FF:001119">
    <property type="entry name" value="Iron-sulfur cluster carrier protein"/>
    <property type="match status" value="1"/>
</dbReference>
<keyword evidence="4" id="KW-0408">Iron</keyword>
<gene>
    <name evidence="8" type="ORF">UFOPK2166_00233</name>
    <name evidence="9" type="ORF">UFOPK2657_00180</name>
    <name evidence="10" type="ORF">UFOPK2872_00511</name>
    <name evidence="11" type="ORF">UFOPK4000_00113</name>
</gene>
<keyword evidence="1" id="KW-0479">Metal-binding</keyword>
<feature type="domain" description="MIP18 family-like" evidence="7">
    <location>
        <begin position="17"/>
        <end position="86"/>
    </location>
</feature>
<evidence type="ECO:0000256" key="3">
    <source>
        <dbReference type="ARBA" id="ARBA00022840"/>
    </source>
</evidence>
<protein>
    <submittedName>
        <fullName evidence="8">Unannotated protein</fullName>
    </submittedName>
</protein>
<evidence type="ECO:0000313" key="8">
    <source>
        <dbReference type="EMBL" id="CAB4641407.1"/>
    </source>
</evidence>
<keyword evidence="5" id="KW-0411">Iron-sulfur</keyword>
<dbReference type="InterPro" id="IPR027417">
    <property type="entry name" value="P-loop_NTPase"/>
</dbReference>
<dbReference type="InterPro" id="IPR044304">
    <property type="entry name" value="NUBPL-like"/>
</dbReference>
<proteinExistence type="inferred from homology"/>
<name>A0A6J6JVP7_9ZZZZ</name>
<dbReference type="EMBL" id="CAFBOT010000009">
    <property type="protein sequence ID" value="CAB4981292.1"/>
    <property type="molecule type" value="Genomic_DNA"/>
</dbReference>